<dbReference type="eggNOG" id="COG0601">
    <property type="taxonomic scope" value="Bacteria"/>
</dbReference>
<feature type="transmembrane region" description="Helical" evidence="7">
    <location>
        <begin position="12"/>
        <end position="31"/>
    </location>
</feature>
<evidence type="ECO:0000256" key="5">
    <source>
        <dbReference type="ARBA" id="ARBA00022989"/>
    </source>
</evidence>
<evidence type="ECO:0000256" key="3">
    <source>
        <dbReference type="ARBA" id="ARBA00022475"/>
    </source>
</evidence>
<evidence type="ECO:0000256" key="7">
    <source>
        <dbReference type="RuleBase" id="RU363032"/>
    </source>
</evidence>
<keyword evidence="5 7" id="KW-1133">Transmembrane helix</keyword>
<feature type="transmembrane region" description="Helical" evidence="7">
    <location>
        <begin position="360"/>
        <end position="379"/>
    </location>
</feature>
<gene>
    <name evidence="9" type="ORF">SSIN_0864</name>
</gene>
<feature type="transmembrane region" description="Helical" evidence="7">
    <location>
        <begin position="462"/>
        <end position="486"/>
    </location>
</feature>
<evidence type="ECO:0000256" key="1">
    <source>
        <dbReference type="ARBA" id="ARBA00004651"/>
    </source>
</evidence>
<feature type="transmembrane region" description="Helical" evidence="7">
    <location>
        <begin position="279"/>
        <end position="299"/>
    </location>
</feature>
<evidence type="ECO:0000256" key="4">
    <source>
        <dbReference type="ARBA" id="ARBA00022692"/>
    </source>
</evidence>
<keyword evidence="2 7" id="KW-0813">Transport</keyword>
<dbReference type="InterPro" id="IPR000515">
    <property type="entry name" value="MetI-like"/>
</dbReference>
<feature type="transmembrane region" description="Helical" evidence="7">
    <location>
        <begin position="320"/>
        <end position="340"/>
    </location>
</feature>
<reference evidence="9 10" key="1">
    <citation type="submission" date="2014-06" db="EMBL/GenBank/DDBJ databases">
        <authorList>
            <person name="Teng J.L."/>
            <person name="Huang Y."/>
            <person name="Tse H."/>
            <person name="Lau S.K."/>
            <person name="Woo P.C."/>
        </authorList>
    </citation>
    <scope>NUCLEOTIDE SEQUENCE [LARGE SCALE GENOMIC DNA]</scope>
    <source>
        <strain evidence="9 10">HKU4</strain>
    </source>
</reference>
<name>A0A0A0DH69_9STRE</name>
<dbReference type="PANTHER" id="PTHR30465">
    <property type="entry name" value="INNER MEMBRANE ABC TRANSPORTER"/>
    <property type="match status" value="1"/>
</dbReference>
<evidence type="ECO:0000256" key="2">
    <source>
        <dbReference type="ARBA" id="ARBA00022448"/>
    </source>
</evidence>
<organism evidence="9 10">
    <name type="scientific">Streptococcus sinensis</name>
    <dbReference type="NCBI Taxonomy" id="176090"/>
    <lineage>
        <taxon>Bacteria</taxon>
        <taxon>Bacillati</taxon>
        <taxon>Bacillota</taxon>
        <taxon>Bacilli</taxon>
        <taxon>Lactobacillales</taxon>
        <taxon>Streptococcaceae</taxon>
        <taxon>Streptococcus</taxon>
    </lineage>
</organism>
<keyword evidence="3" id="KW-1003">Cell membrane</keyword>
<dbReference type="AlphaFoldDB" id="A0A0A0DH69"/>
<feature type="domain" description="ABC transmembrane type-1" evidence="8">
    <location>
        <begin position="280"/>
        <end position="477"/>
    </location>
</feature>
<evidence type="ECO:0000256" key="6">
    <source>
        <dbReference type="ARBA" id="ARBA00023136"/>
    </source>
</evidence>
<dbReference type="GO" id="GO:0005886">
    <property type="term" value="C:plasma membrane"/>
    <property type="evidence" value="ECO:0007669"/>
    <property type="project" value="UniProtKB-SubCell"/>
</dbReference>
<dbReference type="Gene3D" id="1.10.3720.10">
    <property type="entry name" value="MetI-like"/>
    <property type="match status" value="1"/>
</dbReference>
<proteinExistence type="inferred from homology"/>
<evidence type="ECO:0000259" key="8">
    <source>
        <dbReference type="PROSITE" id="PS50928"/>
    </source>
</evidence>
<accession>A0A0A0DH69</accession>
<dbReference type="CDD" id="cd06261">
    <property type="entry name" value="TM_PBP2"/>
    <property type="match status" value="1"/>
</dbReference>
<evidence type="ECO:0000313" key="10">
    <source>
        <dbReference type="Proteomes" id="UP000030019"/>
    </source>
</evidence>
<dbReference type="RefSeq" id="WP_037616153.1">
    <property type="nucleotide sequence ID" value="NZ_JPEN01000055.1"/>
</dbReference>
<sequence length="498" mass="55849">MKKYILMRILRSIVSIFLVTTLTYTIIYTMVPRRLIFRQDPNYNKIATTKDKKANYENTIFERMGYVDYYDTKELQEKASKENPAVTTEGTDANKKIYEDYIAKIGNGWKLYQFSESKEFYAVREVPVYERVFEFYANLIQIDHPNVVQDKDNPNLERYIRFENDPAVGWSVVGSGTKHKYLLYFNGQFPYIHQNFITFNLGNSYPTYANIPVLQVITQGQGQTKSSEVQFPTGKKTSSVNIYSRTYKTPSKADSQDIAKYGEGDAYTATQSNYQNPSMIVSSAIIGLIGVAISYLIAVPLGSYMARLKNTWFDSISTGGLTFMMSLPTIALVYIVRLAGSTVGLPDSFPILGASDWRSYVLPAVILGLLSAPWTAVWIRRYMIDLQSQDFVRFARAKGLSEKEISNKHIFKNAMVPLVSSIPASIVGVIAGATLTETVFAFPGMGKMLIDSVKASNNSMVVGLVFIFTCLSIFALLLGDILMTVLDPRIKLTSKGGK</sequence>
<dbReference type="Pfam" id="PF00528">
    <property type="entry name" value="BPD_transp_1"/>
    <property type="match status" value="1"/>
</dbReference>
<dbReference type="PANTHER" id="PTHR30465:SF0">
    <property type="entry name" value="OLIGOPEPTIDE TRANSPORT SYSTEM PERMEASE PROTEIN APPB"/>
    <property type="match status" value="1"/>
</dbReference>
<dbReference type="PATRIC" id="fig|176090.4.peg.857"/>
<dbReference type="STRING" id="176090.SSIN_0864"/>
<dbReference type="GO" id="GO:0055085">
    <property type="term" value="P:transmembrane transport"/>
    <property type="evidence" value="ECO:0007669"/>
    <property type="project" value="InterPro"/>
</dbReference>
<dbReference type="PROSITE" id="PS50928">
    <property type="entry name" value="ABC_TM1"/>
    <property type="match status" value="1"/>
</dbReference>
<evidence type="ECO:0000313" key="9">
    <source>
        <dbReference type="EMBL" id="KGM37419.1"/>
    </source>
</evidence>
<dbReference type="EMBL" id="JPEN01000055">
    <property type="protein sequence ID" value="KGM37419.1"/>
    <property type="molecule type" value="Genomic_DNA"/>
</dbReference>
<dbReference type="Proteomes" id="UP000030019">
    <property type="component" value="Unassembled WGS sequence"/>
</dbReference>
<dbReference type="SUPFAM" id="SSF161098">
    <property type="entry name" value="MetI-like"/>
    <property type="match status" value="1"/>
</dbReference>
<comment type="caution">
    <text evidence="9">The sequence shown here is derived from an EMBL/GenBank/DDBJ whole genome shotgun (WGS) entry which is preliminary data.</text>
</comment>
<keyword evidence="6 7" id="KW-0472">Membrane</keyword>
<keyword evidence="4 7" id="KW-0812">Transmembrane</keyword>
<keyword evidence="10" id="KW-1185">Reference proteome</keyword>
<dbReference type="InterPro" id="IPR035906">
    <property type="entry name" value="MetI-like_sf"/>
</dbReference>
<feature type="transmembrane region" description="Helical" evidence="7">
    <location>
        <begin position="418"/>
        <end position="442"/>
    </location>
</feature>
<protein>
    <submittedName>
        <fullName evidence="9">Oligopeptide transport system permease protein OppB</fullName>
    </submittedName>
</protein>
<comment type="subcellular location">
    <subcellularLocation>
        <location evidence="1 7">Cell membrane</location>
        <topology evidence="1 7">Multi-pass membrane protein</topology>
    </subcellularLocation>
</comment>
<comment type="similarity">
    <text evidence="7">Belongs to the binding-protein-dependent transport system permease family.</text>
</comment>